<evidence type="ECO:0000313" key="2">
    <source>
        <dbReference type="Proteomes" id="UP000054911"/>
    </source>
</evidence>
<comment type="caution">
    <text evidence="1">The sequence shown here is derived from an EMBL/GenBank/DDBJ whole genome shotgun (WGS) entry which is preliminary data.</text>
</comment>
<dbReference type="AlphaFoldDB" id="A0A158DAR8"/>
<dbReference type="Proteomes" id="UP000054911">
    <property type="component" value="Unassembled WGS sequence"/>
</dbReference>
<proteinExistence type="predicted"/>
<dbReference type="PANTHER" id="PTHR36922:SF1">
    <property type="entry name" value="DUF1993 DOMAIN-CONTAINING PROTEIN"/>
    <property type="match status" value="1"/>
</dbReference>
<sequence>MYAQAIAQCVEAVRTMETYLDKAERFASARKFEVAVLLSTRLAPDMGTLLYQIQSACDYLKGGAAWLSGQQPPRHEDNEQTLEEARARIRKTIEFVESVATQRYDDAATQVVKVSWVPGKLTGENYLLQIVIPNVYFHVAMAYAILRTNGVDVGKMDFIGPVNAFDL</sequence>
<evidence type="ECO:0000313" key="1">
    <source>
        <dbReference type="EMBL" id="SAK91581.1"/>
    </source>
</evidence>
<dbReference type="STRING" id="1777141.AWB80_06581"/>
<dbReference type="SUPFAM" id="SSF109854">
    <property type="entry name" value="DinB/YfiT-like putative metalloenzymes"/>
    <property type="match status" value="1"/>
</dbReference>
<dbReference type="Pfam" id="PF09351">
    <property type="entry name" value="DUF1993"/>
    <property type="match status" value="1"/>
</dbReference>
<dbReference type="InterPro" id="IPR034660">
    <property type="entry name" value="DinB/YfiT-like"/>
</dbReference>
<dbReference type="InterPro" id="IPR018531">
    <property type="entry name" value="DUF1993"/>
</dbReference>
<dbReference type="EMBL" id="FCOE02000034">
    <property type="protein sequence ID" value="SAK91581.1"/>
    <property type="molecule type" value="Genomic_DNA"/>
</dbReference>
<dbReference type="RefSeq" id="WP_061178873.1">
    <property type="nucleotide sequence ID" value="NZ_FCOE02000034.1"/>
</dbReference>
<dbReference type="PANTHER" id="PTHR36922">
    <property type="entry name" value="BLL2446 PROTEIN"/>
    <property type="match status" value="1"/>
</dbReference>
<keyword evidence="2" id="KW-1185">Reference proteome</keyword>
<accession>A0A158DAR8</accession>
<reference evidence="1" key="1">
    <citation type="submission" date="2016-01" db="EMBL/GenBank/DDBJ databases">
        <authorList>
            <person name="Peeters C."/>
        </authorList>
    </citation>
    <scope>NUCLEOTIDE SEQUENCE [LARGE SCALE GENOMIC DNA]</scope>
    <source>
        <strain evidence="1">LMG 29323</strain>
    </source>
</reference>
<dbReference type="OrthoDB" id="338237at2"/>
<name>A0A158DAR8_9BURK</name>
<dbReference type="Gene3D" id="1.20.120.450">
    <property type="entry name" value="dinb family like domain"/>
    <property type="match status" value="1"/>
</dbReference>
<gene>
    <name evidence="1" type="ORF">AWB80_06581</name>
</gene>
<protein>
    <submittedName>
        <fullName evidence="1">PF09351 domain protein</fullName>
    </submittedName>
</protein>
<organism evidence="1 2">
    <name type="scientific">Caballeronia pedi</name>
    <dbReference type="NCBI Taxonomy" id="1777141"/>
    <lineage>
        <taxon>Bacteria</taxon>
        <taxon>Pseudomonadati</taxon>
        <taxon>Pseudomonadota</taxon>
        <taxon>Betaproteobacteria</taxon>
        <taxon>Burkholderiales</taxon>
        <taxon>Burkholderiaceae</taxon>
        <taxon>Caballeronia</taxon>
    </lineage>
</organism>